<dbReference type="EMBL" id="MF158986">
    <property type="protein sequence ID" value="ASA69345.1"/>
    <property type="molecule type" value="Genomic_RNA"/>
</dbReference>
<reference evidence="2" key="1">
    <citation type="submission" date="2017-05" db="EMBL/GenBank/DDBJ databases">
        <title>First Complete Genome Sequence of Tobacco necrosis virus D Isolated from North America.</title>
        <authorList>
            <person name="Cassone B.J."/>
            <person name="Diaz Cruz G.A."/>
        </authorList>
    </citation>
    <scope>NUCLEOTIDE SEQUENCE</scope>
    <source>
        <strain evidence="2">Manitoban</strain>
    </source>
</reference>
<keyword evidence="1" id="KW-1133">Transmembrane helix</keyword>
<keyword evidence="1" id="KW-0472">Membrane</keyword>
<evidence type="ECO:0000313" key="2">
    <source>
        <dbReference type="EMBL" id="ASA69345.1"/>
    </source>
</evidence>
<evidence type="ECO:0000313" key="3">
    <source>
        <dbReference type="EMBL" id="QYA72315.1"/>
    </source>
</evidence>
<evidence type="ECO:0000256" key="1">
    <source>
        <dbReference type="SAM" id="Phobius"/>
    </source>
</evidence>
<organismHost>
    <name type="scientific">Chenopodium amaranticolor</name>
    <dbReference type="NCBI Taxonomy" id="66262"/>
</organismHost>
<name>A0A1Z2THS9_TNVD</name>
<organismHost>
    <name type="scientific">Nicotiana clevelandii</name>
    <name type="common">Wild tobacco</name>
    <dbReference type="NCBI Taxonomy" id="81866"/>
</organismHost>
<feature type="transmembrane region" description="Helical" evidence="1">
    <location>
        <begin position="12"/>
        <end position="31"/>
    </location>
</feature>
<organismHost>
    <name type="scientific">Chenopodium quinoa</name>
    <name type="common">Quinoa</name>
    <dbReference type="NCBI Taxonomy" id="63459"/>
</organismHost>
<reference evidence="3" key="2">
    <citation type="submission" date="2020-11" db="EMBL/GenBank/DDBJ databases">
        <title>Plant Virus Collection isolate.</title>
        <authorList>
            <person name="Knierim D."/>
            <person name="Margaria P."/>
            <person name="Menzel W."/>
            <person name="Winter S."/>
        </authorList>
    </citation>
    <scope>NUCLEOTIDE SEQUENCE</scope>
    <source>
        <strain evidence="3">DSMZ PV-0198</strain>
    </source>
</reference>
<organism evidence="2">
    <name type="scientific">Tobacco necrosis virus (strain D)</name>
    <name type="common">TNV-D</name>
    <dbReference type="NCBI Taxonomy" id="12056"/>
    <lineage>
        <taxon>Viruses</taxon>
        <taxon>Riboviria</taxon>
        <taxon>Orthornavirae</taxon>
        <taxon>Kitrinoviricota</taxon>
        <taxon>Tolucaviricetes</taxon>
        <taxon>Tolivirales</taxon>
        <taxon>Tombusviridae</taxon>
        <taxon>Procedovirinae</taxon>
        <taxon>Betanecrovirus</taxon>
        <taxon>Betanecrovirus nicotianae</taxon>
    </lineage>
</organism>
<organismHost>
    <name type="scientific">Phaseolus vulgaris</name>
    <name type="common">Kidney bean</name>
    <name type="synonym">French bean</name>
    <dbReference type="NCBI Taxonomy" id="3885"/>
</organismHost>
<sequence length="66" mass="7404">MKYIIVQQNDPFPLLGVWIIVIIIIAVIGLLNQSPPERPYQTFKEDNSKIQYITIGGATTTKVSTN</sequence>
<organismHost>
    <name type="scientific">Nicotiana tabacum</name>
    <name type="common">Common tobacco</name>
    <dbReference type="NCBI Taxonomy" id="4097"/>
</organismHost>
<protein>
    <submittedName>
        <fullName evidence="3">ORF4</fullName>
    </submittedName>
    <submittedName>
        <fullName evidence="2">p7b</fullName>
    </submittedName>
</protein>
<organismHost>
    <name type="scientific">Cucumis sativus</name>
    <name type="common">Cucumber</name>
    <dbReference type="NCBI Taxonomy" id="3659"/>
</organismHost>
<organismHost>
    <name type="scientific">Tulipa gesneriana</name>
    <name type="common">Garden tulip</name>
    <dbReference type="NCBI Taxonomy" id="13306"/>
</organismHost>
<proteinExistence type="predicted"/>
<dbReference type="EMBL" id="MW307263">
    <property type="protein sequence ID" value="QYA72315.1"/>
    <property type="molecule type" value="Genomic_RNA"/>
</dbReference>
<gene>
    <name evidence="3" type="primary">ORF4</name>
</gene>
<keyword evidence="1" id="KW-0812">Transmembrane</keyword>
<accession>A0A1Z2THS9</accession>